<accession>A0A9P6DHM0</accession>
<evidence type="ECO:0000313" key="2">
    <source>
        <dbReference type="Proteomes" id="UP000807025"/>
    </source>
</evidence>
<organism evidence="1 2">
    <name type="scientific">Pleurotus eryngii</name>
    <name type="common">Boletus of the steppes</name>
    <dbReference type="NCBI Taxonomy" id="5323"/>
    <lineage>
        <taxon>Eukaryota</taxon>
        <taxon>Fungi</taxon>
        <taxon>Dikarya</taxon>
        <taxon>Basidiomycota</taxon>
        <taxon>Agaricomycotina</taxon>
        <taxon>Agaricomycetes</taxon>
        <taxon>Agaricomycetidae</taxon>
        <taxon>Agaricales</taxon>
        <taxon>Pleurotineae</taxon>
        <taxon>Pleurotaceae</taxon>
        <taxon>Pleurotus</taxon>
    </lineage>
</organism>
<reference evidence="1" key="1">
    <citation type="submission" date="2020-11" db="EMBL/GenBank/DDBJ databases">
        <authorList>
            <consortium name="DOE Joint Genome Institute"/>
            <person name="Ahrendt S."/>
            <person name="Riley R."/>
            <person name="Andreopoulos W."/>
            <person name="Labutti K."/>
            <person name="Pangilinan J."/>
            <person name="Ruiz-Duenas F.J."/>
            <person name="Barrasa J.M."/>
            <person name="Sanchez-Garcia M."/>
            <person name="Camarero S."/>
            <person name="Miyauchi S."/>
            <person name="Serrano A."/>
            <person name="Linde D."/>
            <person name="Babiker R."/>
            <person name="Drula E."/>
            <person name="Ayuso-Fernandez I."/>
            <person name="Pacheco R."/>
            <person name="Padilla G."/>
            <person name="Ferreira P."/>
            <person name="Barriuso J."/>
            <person name="Kellner H."/>
            <person name="Castanera R."/>
            <person name="Alfaro M."/>
            <person name="Ramirez L."/>
            <person name="Pisabarro A.G."/>
            <person name="Kuo A."/>
            <person name="Tritt A."/>
            <person name="Lipzen A."/>
            <person name="He G."/>
            <person name="Yan M."/>
            <person name="Ng V."/>
            <person name="Cullen D."/>
            <person name="Martin F."/>
            <person name="Rosso M.-N."/>
            <person name="Henrissat B."/>
            <person name="Hibbett D."/>
            <person name="Martinez A.T."/>
            <person name="Grigoriev I.V."/>
        </authorList>
    </citation>
    <scope>NUCLEOTIDE SEQUENCE</scope>
    <source>
        <strain evidence="1">ATCC 90797</strain>
    </source>
</reference>
<proteinExistence type="predicted"/>
<protein>
    <submittedName>
        <fullName evidence="1">Uncharacterized protein</fullName>
    </submittedName>
</protein>
<dbReference type="OrthoDB" id="3254233at2759"/>
<evidence type="ECO:0000313" key="1">
    <source>
        <dbReference type="EMBL" id="KAF9496615.1"/>
    </source>
</evidence>
<comment type="caution">
    <text evidence="1">The sequence shown here is derived from an EMBL/GenBank/DDBJ whole genome shotgun (WGS) entry which is preliminary data.</text>
</comment>
<sequence length="171" mass="19326">PLPSSPDHLLEDAAITNAIHLADDRIFVDTPFDVAKLDKQLSDHPNQPFVQSVLQGLREGFWPLDEGDWKLEDSIQVETYATSEKDLEVIRASRDKEVVLGRWSKGFDCLEKGMIVSPLFVVWQHGKGRLVIDQSASGLNNGIPWEEAKVSYNDMRPFGQCLYNACEDYPH</sequence>
<dbReference type="AlphaFoldDB" id="A0A9P6DHM0"/>
<gene>
    <name evidence="1" type="ORF">BDN71DRAFT_1389181</name>
</gene>
<dbReference type="EMBL" id="MU154550">
    <property type="protein sequence ID" value="KAF9496615.1"/>
    <property type="molecule type" value="Genomic_DNA"/>
</dbReference>
<feature type="non-terminal residue" evidence="1">
    <location>
        <position position="1"/>
    </location>
</feature>
<name>A0A9P6DHM0_PLEER</name>
<keyword evidence="2" id="KW-1185">Reference proteome</keyword>
<dbReference type="Proteomes" id="UP000807025">
    <property type="component" value="Unassembled WGS sequence"/>
</dbReference>